<dbReference type="InterPro" id="IPR036249">
    <property type="entry name" value="Thioredoxin-like_sf"/>
</dbReference>
<feature type="transmembrane region" description="Helical" evidence="2">
    <location>
        <begin position="35"/>
        <end position="54"/>
    </location>
</feature>
<dbReference type="EMBL" id="JAZDUA010000213">
    <property type="protein sequence ID" value="KAK7864026.1"/>
    <property type="molecule type" value="Genomic_DNA"/>
</dbReference>
<keyword evidence="2" id="KW-0812">Transmembrane</keyword>
<dbReference type="InterPro" id="IPR013766">
    <property type="entry name" value="Thioredoxin_domain"/>
</dbReference>
<keyword evidence="5" id="KW-1185">Reference proteome</keyword>
<sequence length="279" mass="31158">MTTYVLGVGVGLFLIISLWTVAIALCIISLRTQKNLGLIVIVVAAVVTLILVLIPRESENPAPPVFKLYDHFFIWRTLIVIFLGLSALAGFVVVLVTHFMEPRLAQPIKEWKLCTSCLREMMASVGLMVSQLRCFAKTAIRHRGFFSQLMTNSVRALSCTCPSTKSFVINSNDEFEKKVMNSKDPVIVNFHADWCEPCKILTPRLEKLVSPLENVHLAVIDVEKNVELVHTFEVKAVPAVIAVRNGQVEDKFIGLVDADMIDNLINKLIKKPADSQQEN</sequence>
<dbReference type="GO" id="GO:0005739">
    <property type="term" value="C:mitochondrion"/>
    <property type="evidence" value="ECO:0007669"/>
    <property type="project" value="TreeGrafter"/>
</dbReference>
<dbReference type="Proteomes" id="UP001378592">
    <property type="component" value="Unassembled WGS sequence"/>
</dbReference>
<feature type="transmembrane region" description="Helical" evidence="2">
    <location>
        <begin position="74"/>
        <end position="96"/>
    </location>
</feature>
<feature type="domain" description="Thioredoxin" evidence="3">
    <location>
        <begin position="150"/>
        <end position="270"/>
    </location>
</feature>
<dbReference type="PANTHER" id="PTHR43601:SF5">
    <property type="entry name" value="EG:132E8.3 PROTEIN"/>
    <property type="match status" value="1"/>
</dbReference>
<dbReference type="PANTHER" id="PTHR43601">
    <property type="entry name" value="THIOREDOXIN, MITOCHONDRIAL"/>
    <property type="match status" value="1"/>
</dbReference>
<evidence type="ECO:0000256" key="2">
    <source>
        <dbReference type="SAM" id="Phobius"/>
    </source>
</evidence>
<keyword evidence="2" id="KW-1133">Transmembrane helix</keyword>
<feature type="transmembrane region" description="Helical" evidence="2">
    <location>
        <begin position="6"/>
        <end position="28"/>
    </location>
</feature>
<dbReference type="PROSITE" id="PS51352">
    <property type="entry name" value="THIOREDOXIN_2"/>
    <property type="match status" value="1"/>
</dbReference>
<keyword evidence="2" id="KW-0472">Membrane</keyword>
<name>A0AAN9VJM9_9ORTH</name>
<organism evidence="4 5">
    <name type="scientific">Gryllus longicercus</name>
    <dbReference type="NCBI Taxonomy" id="2509291"/>
    <lineage>
        <taxon>Eukaryota</taxon>
        <taxon>Metazoa</taxon>
        <taxon>Ecdysozoa</taxon>
        <taxon>Arthropoda</taxon>
        <taxon>Hexapoda</taxon>
        <taxon>Insecta</taxon>
        <taxon>Pterygota</taxon>
        <taxon>Neoptera</taxon>
        <taxon>Polyneoptera</taxon>
        <taxon>Orthoptera</taxon>
        <taxon>Ensifera</taxon>
        <taxon>Gryllidea</taxon>
        <taxon>Grylloidea</taxon>
        <taxon>Gryllidae</taxon>
        <taxon>Gryllinae</taxon>
        <taxon>Gryllus</taxon>
    </lineage>
</organism>
<dbReference type="GO" id="GO:0045454">
    <property type="term" value="P:cell redox homeostasis"/>
    <property type="evidence" value="ECO:0007669"/>
    <property type="project" value="TreeGrafter"/>
</dbReference>
<proteinExistence type="inferred from homology"/>
<comment type="caution">
    <text evidence="4">The sequence shown here is derived from an EMBL/GenBank/DDBJ whole genome shotgun (WGS) entry which is preliminary data.</text>
</comment>
<evidence type="ECO:0000259" key="3">
    <source>
        <dbReference type="PROSITE" id="PS51352"/>
    </source>
</evidence>
<dbReference type="Pfam" id="PF00085">
    <property type="entry name" value="Thioredoxin"/>
    <property type="match status" value="1"/>
</dbReference>
<comment type="similarity">
    <text evidence="1">Belongs to the thioredoxin family.</text>
</comment>
<dbReference type="Gene3D" id="3.40.30.10">
    <property type="entry name" value="Glutaredoxin"/>
    <property type="match status" value="1"/>
</dbReference>
<evidence type="ECO:0000256" key="1">
    <source>
        <dbReference type="ARBA" id="ARBA00008987"/>
    </source>
</evidence>
<dbReference type="Pfam" id="PF25810">
    <property type="entry name" value="TMEM218_N"/>
    <property type="match status" value="1"/>
</dbReference>
<evidence type="ECO:0000313" key="5">
    <source>
        <dbReference type="Proteomes" id="UP001378592"/>
    </source>
</evidence>
<dbReference type="AlphaFoldDB" id="A0AAN9VJM9"/>
<dbReference type="PROSITE" id="PS00194">
    <property type="entry name" value="THIOREDOXIN_1"/>
    <property type="match status" value="1"/>
</dbReference>
<dbReference type="CDD" id="cd02947">
    <property type="entry name" value="TRX_family"/>
    <property type="match status" value="1"/>
</dbReference>
<evidence type="ECO:0000313" key="4">
    <source>
        <dbReference type="EMBL" id="KAK7864026.1"/>
    </source>
</evidence>
<accession>A0AAN9VJM9</accession>
<dbReference type="InterPro" id="IPR017937">
    <property type="entry name" value="Thioredoxin_CS"/>
</dbReference>
<dbReference type="SUPFAM" id="SSF52833">
    <property type="entry name" value="Thioredoxin-like"/>
    <property type="match status" value="1"/>
</dbReference>
<protein>
    <recommendedName>
        <fullName evidence="3">Thioredoxin domain-containing protein</fullName>
    </recommendedName>
</protein>
<gene>
    <name evidence="4" type="ORF">R5R35_006786</name>
</gene>
<dbReference type="InterPro" id="IPR057973">
    <property type="entry name" value="TMEM218_N"/>
</dbReference>
<reference evidence="4 5" key="1">
    <citation type="submission" date="2024-03" db="EMBL/GenBank/DDBJ databases">
        <title>The genome assembly and annotation of the cricket Gryllus longicercus Weissman &amp; Gray.</title>
        <authorList>
            <person name="Szrajer S."/>
            <person name="Gray D."/>
            <person name="Ylla G."/>
        </authorList>
    </citation>
    <scope>NUCLEOTIDE SEQUENCE [LARGE SCALE GENOMIC DNA]</scope>
    <source>
        <strain evidence="4">DAG 2021-001</strain>
        <tissue evidence="4">Whole body minus gut</tissue>
    </source>
</reference>